<dbReference type="Proteomes" id="UP000007879">
    <property type="component" value="Unassembled WGS sequence"/>
</dbReference>
<dbReference type="STRING" id="400682.A0A1X7SN56"/>
<proteinExistence type="predicted"/>
<dbReference type="AlphaFoldDB" id="A0A1X7SN56"/>
<gene>
    <name evidence="1" type="primary">105316042</name>
</gene>
<name>A0A1X7SN56_AMPQE</name>
<sequence length="175" mass="20466">MTSFSRWLSSSKRLSRWSGRFKSLMSDYATVCKDVLEYAKKKPLRFTTMVTIGSFAGVSWKKNPDMNGFVNEVLQYSNEISSCSELTRNPTAQRIVEGHLSGICNRSLDHVNLGVCSLIIRLPNYKDCKNYMETCPQLKPHWWTMRERIVDIGFWDKWWVLEKDMIDYDVNPESF</sequence>
<reference evidence="1" key="2">
    <citation type="submission" date="2017-05" db="UniProtKB">
        <authorList>
            <consortium name="EnsemblMetazoa"/>
        </authorList>
    </citation>
    <scope>IDENTIFICATION</scope>
</reference>
<protein>
    <submittedName>
        <fullName evidence="1">Uncharacterized protein</fullName>
    </submittedName>
</protein>
<dbReference type="OrthoDB" id="5970620at2759"/>
<dbReference type="OMA" id="FYAYKTN"/>
<reference evidence="2" key="1">
    <citation type="journal article" date="2010" name="Nature">
        <title>The Amphimedon queenslandica genome and the evolution of animal complexity.</title>
        <authorList>
            <person name="Srivastava M."/>
            <person name="Simakov O."/>
            <person name="Chapman J."/>
            <person name="Fahey B."/>
            <person name="Gauthier M.E."/>
            <person name="Mitros T."/>
            <person name="Richards G.S."/>
            <person name="Conaco C."/>
            <person name="Dacre M."/>
            <person name="Hellsten U."/>
            <person name="Larroux C."/>
            <person name="Putnam N.H."/>
            <person name="Stanke M."/>
            <person name="Adamska M."/>
            <person name="Darling A."/>
            <person name="Degnan S.M."/>
            <person name="Oakley T.H."/>
            <person name="Plachetzki D.C."/>
            <person name="Zhai Y."/>
            <person name="Adamski M."/>
            <person name="Calcino A."/>
            <person name="Cummins S.F."/>
            <person name="Goodstein D.M."/>
            <person name="Harris C."/>
            <person name="Jackson D.J."/>
            <person name="Leys S.P."/>
            <person name="Shu S."/>
            <person name="Woodcroft B.J."/>
            <person name="Vervoort M."/>
            <person name="Kosik K.S."/>
            <person name="Manning G."/>
            <person name="Degnan B.M."/>
            <person name="Rokhsar D.S."/>
        </authorList>
    </citation>
    <scope>NUCLEOTIDE SEQUENCE [LARGE SCALE GENOMIC DNA]</scope>
</reference>
<dbReference type="EnsemblMetazoa" id="XM_011410837.2">
    <property type="protein sequence ID" value="XP_011409139.1"/>
    <property type="gene ID" value="LOC105316042"/>
</dbReference>
<dbReference type="GO" id="GO:0042721">
    <property type="term" value="C:TIM22 mitochondrial import inner membrane insertion complex"/>
    <property type="evidence" value="ECO:0007669"/>
    <property type="project" value="InterPro"/>
</dbReference>
<dbReference type="PANTHER" id="PTHR21435">
    <property type="entry name" value="MITOCHONDRIAL IMPORT INNER MEMBRANE TRANSLOCASE SUBUNIT TIM29"/>
    <property type="match status" value="1"/>
</dbReference>
<dbReference type="InterPro" id="IPR019322">
    <property type="entry name" value="TIMM29"/>
</dbReference>
<dbReference type="GO" id="GO:0045039">
    <property type="term" value="P:protein insertion into mitochondrial inner membrane"/>
    <property type="evidence" value="ECO:0007669"/>
    <property type="project" value="TreeGrafter"/>
</dbReference>
<dbReference type="PANTHER" id="PTHR21435:SF1">
    <property type="entry name" value="MITOCHONDRIAL IMPORT INNER MEMBRANE TRANSLOCASE SUBUNIT TIM29"/>
    <property type="match status" value="1"/>
</dbReference>
<organism evidence="1">
    <name type="scientific">Amphimedon queenslandica</name>
    <name type="common">Sponge</name>
    <dbReference type="NCBI Taxonomy" id="400682"/>
    <lineage>
        <taxon>Eukaryota</taxon>
        <taxon>Metazoa</taxon>
        <taxon>Porifera</taxon>
        <taxon>Demospongiae</taxon>
        <taxon>Heteroscleromorpha</taxon>
        <taxon>Haplosclerida</taxon>
        <taxon>Niphatidae</taxon>
        <taxon>Amphimedon</taxon>
    </lineage>
</organism>
<dbReference type="eggNOG" id="KOG4545">
    <property type="taxonomic scope" value="Eukaryota"/>
</dbReference>
<keyword evidence="2" id="KW-1185">Reference proteome</keyword>
<evidence type="ECO:0000313" key="2">
    <source>
        <dbReference type="Proteomes" id="UP000007879"/>
    </source>
</evidence>
<dbReference type="InParanoid" id="A0A1X7SN56"/>
<dbReference type="EnsemblMetazoa" id="Aqu2.1.03515_001">
    <property type="protein sequence ID" value="Aqu2.1.03515_001"/>
    <property type="gene ID" value="Aqu2.1.03515"/>
</dbReference>
<evidence type="ECO:0000313" key="1">
    <source>
        <dbReference type="EnsemblMetazoa" id="Aqu2.1.03515_001"/>
    </source>
</evidence>
<dbReference type="KEGG" id="aqu:105316042"/>
<dbReference type="Pfam" id="PF10171">
    <property type="entry name" value="Tim29"/>
    <property type="match status" value="1"/>
</dbReference>
<accession>A0A1X7SN56</accession>